<organism evidence="1 2">
    <name type="scientific">Rhabditophanes sp. KR3021</name>
    <dbReference type="NCBI Taxonomy" id="114890"/>
    <lineage>
        <taxon>Eukaryota</taxon>
        <taxon>Metazoa</taxon>
        <taxon>Ecdysozoa</taxon>
        <taxon>Nematoda</taxon>
        <taxon>Chromadorea</taxon>
        <taxon>Rhabditida</taxon>
        <taxon>Tylenchina</taxon>
        <taxon>Panagrolaimomorpha</taxon>
        <taxon>Strongyloidoidea</taxon>
        <taxon>Alloionematidae</taxon>
        <taxon>Rhabditophanes</taxon>
    </lineage>
</organism>
<reference evidence="2" key="1">
    <citation type="submission" date="2016-11" db="UniProtKB">
        <authorList>
            <consortium name="WormBaseParasite"/>
        </authorList>
    </citation>
    <scope>IDENTIFICATION</scope>
    <source>
        <strain evidence="2">KR3021</strain>
    </source>
</reference>
<accession>A0AC35TNG8</accession>
<sequence length="1059" mass="118128">MYKLYIFQLHQQQLSAVDTTTKGYTITGNNQNSAPSHQHEPMDTANNEKGETVDTDLYSRQIYALGESAMLHLRKANILIYGMDAVGVEIAKNLVLGGVRHVTIKDDKSVGWADLSGQYYLNEADLGNNRAEACVEKLAELNDSVSVAIHPKPLTEDEVKQFDLIVVTDMSWQAQLHINKWARANGTKFLSADARGVFSYVFADFGEDFMVEDLNGEQVREFLIEHISVDGNITTIDGAHHGLEDGDYVTFSEVKGAVQLNDIAPQKILVQKPNSFKIPPETMATLSEYVEGGRCKQVKVPTKMTFKSLQESLKEPEFAFWDYAKMDAPGEQLALWTGVYAYESGNNGNKLNGRREGNVSALRTANPSLGDVSDDKINQFADSSRGNLAPVASVVGGIAAQEAMKALTHHTTPLKQFLFIDHVEVLPGAYSAFDHAKLTESDVAPRQNRYDGQAAVFGWDYQESLSNQKWFIVGAGAIGCELVKNAAMMGVGCGAEGKITITDMDQIEISNLSRQFLFRRKDVGSKKSVCAANAVRAFNSHINIEPIADRVGADTEGLFNDNFFNSLTGVLNALDNVEARRYMDRRCVFYRLPLIESGTMGTKGNTQVVYPHMTESYSSSVDPPEKEIPICTLKNFPHEIQHTIQWARDMFVGLFTNPAESANQFLSEKSEFHKRTAQMGTGQKIELLTEIKKALKDDKPQTLKDCVEWARKMFEENFHDSILQLLHNFPPDHHSEEGIKFWSGTKRCPSNLKFDSNVGEHFDFVYAGSLLRAQQYSIPWTYTNDTFKALVDQFTYPPFNPRSGVKIAVTEAEAKNKMEEDDTEAVVAELEMELDSLSLTQLHKLVPIDFEKDDDSNHHMQFITAASNLRAANYSISPADRMKTKQIAGRIIPAIATTTAAVAGLVCIELYKMVDGGSKIPKDIPMDRFKNGFINLALPFFGFSEPIAAPVKKYGETGFTLWDSMDVKGPLTLDQLKQWFEDKTGLEVSMISSGVSLVYSFFMNAEKRKTRMVLETSKAVQDVTKVPTPPFTKYIVLEAMCSDRATDEDVEVPYIKYEI</sequence>
<protein>
    <submittedName>
        <fullName evidence="2">UBA_e1_C domain-containing protein</fullName>
    </submittedName>
</protein>
<name>A0AC35TNG8_9BILA</name>
<dbReference type="WBParaSite" id="RSKR_0000236500.1">
    <property type="protein sequence ID" value="RSKR_0000236500.1"/>
    <property type="gene ID" value="RSKR_0000236500"/>
</dbReference>
<dbReference type="Proteomes" id="UP000095286">
    <property type="component" value="Unplaced"/>
</dbReference>
<proteinExistence type="predicted"/>
<evidence type="ECO:0000313" key="2">
    <source>
        <dbReference type="WBParaSite" id="RSKR_0000236500.1"/>
    </source>
</evidence>
<evidence type="ECO:0000313" key="1">
    <source>
        <dbReference type="Proteomes" id="UP000095286"/>
    </source>
</evidence>